<keyword evidence="5 8" id="KW-0472">Membrane</keyword>
<keyword evidence="3 8" id="KW-0812">Transmembrane</keyword>
<evidence type="ECO:0000313" key="9">
    <source>
        <dbReference type="EMBL" id="PWN19323.1"/>
    </source>
</evidence>
<feature type="transmembrane region" description="Helical" evidence="8">
    <location>
        <begin position="164"/>
        <end position="183"/>
    </location>
</feature>
<feature type="region of interest" description="Disordered" evidence="7">
    <location>
        <begin position="269"/>
        <end position="298"/>
    </location>
</feature>
<dbReference type="AlphaFoldDB" id="A0A316U4R2"/>
<keyword evidence="4 8" id="KW-1133">Transmembrane helix</keyword>
<keyword evidence="2" id="KW-0813">Transport</keyword>
<dbReference type="GO" id="GO:0005886">
    <property type="term" value="C:plasma membrane"/>
    <property type="evidence" value="ECO:0007669"/>
    <property type="project" value="TreeGrafter"/>
</dbReference>
<dbReference type="GeneID" id="37012937"/>
<dbReference type="Proteomes" id="UP000245942">
    <property type="component" value="Unassembled WGS sequence"/>
</dbReference>
<protein>
    <submittedName>
        <fullName evidence="9">Formate/nitrite transporter</fullName>
    </submittedName>
</protein>
<dbReference type="RefSeq" id="XP_025346483.1">
    <property type="nucleotide sequence ID" value="XM_025491203.1"/>
</dbReference>
<reference evidence="9 10" key="1">
    <citation type="journal article" date="2018" name="Mol. Biol. Evol.">
        <title>Broad Genomic Sampling Reveals a Smut Pathogenic Ancestry of the Fungal Clade Ustilaginomycotina.</title>
        <authorList>
            <person name="Kijpornyongpan T."/>
            <person name="Mondo S.J."/>
            <person name="Barry K."/>
            <person name="Sandor L."/>
            <person name="Lee J."/>
            <person name="Lipzen A."/>
            <person name="Pangilinan J."/>
            <person name="LaButti K."/>
            <person name="Hainaut M."/>
            <person name="Henrissat B."/>
            <person name="Grigoriev I.V."/>
            <person name="Spatafora J.W."/>
            <person name="Aime M.C."/>
        </authorList>
    </citation>
    <scope>NUCLEOTIDE SEQUENCE [LARGE SCALE GENOMIC DNA]</scope>
    <source>
        <strain evidence="9 10">MCA 4718</strain>
    </source>
</reference>
<feature type="compositionally biased region" description="Polar residues" evidence="7">
    <location>
        <begin position="269"/>
        <end position="284"/>
    </location>
</feature>
<accession>A0A316U4R2</accession>
<dbReference type="OrthoDB" id="4829at2759"/>
<dbReference type="FunFam" id="1.20.1080.10:FF:000011">
    <property type="entry name" value="Formate family transporter"/>
    <property type="match status" value="1"/>
</dbReference>
<evidence type="ECO:0000256" key="2">
    <source>
        <dbReference type="ARBA" id="ARBA00022448"/>
    </source>
</evidence>
<feature type="transmembrane region" description="Helical" evidence="8">
    <location>
        <begin position="236"/>
        <end position="258"/>
    </location>
</feature>
<dbReference type="Pfam" id="PF01226">
    <property type="entry name" value="Form_Nir_trans"/>
    <property type="match status" value="1"/>
</dbReference>
<dbReference type="STRING" id="1684307.A0A316U4R2"/>
<evidence type="ECO:0000256" key="5">
    <source>
        <dbReference type="ARBA" id="ARBA00023136"/>
    </source>
</evidence>
<keyword evidence="10" id="KW-1185">Reference proteome</keyword>
<feature type="transmembrane region" description="Helical" evidence="8">
    <location>
        <begin position="73"/>
        <end position="97"/>
    </location>
</feature>
<dbReference type="PANTHER" id="PTHR30520:SF6">
    <property type="entry name" value="FORMATE_NITRATE FAMILY TRANSPORTER (EUROFUNG)"/>
    <property type="match status" value="1"/>
</dbReference>
<dbReference type="GO" id="GO:0015707">
    <property type="term" value="P:nitrite transport"/>
    <property type="evidence" value="ECO:0007669"/>
    <property type="project" value="TreeGrafter"/>
</dbReference>
<gene>
    <name evidence="9" type="ORF">BCV69DRAFT_278444</name>
</gene>
<evidence type="ECO:0000256" key="1">
    <source>
        <dbReference type="ARBA" id="ARBA00004141"/>
    </source>
</evidence>
<dbReference type="GO" id="GO:0015513">
    <property type="term" value="F:high-affinity secondary active nitrite transmembrane transporter activity"/>
    <property type="evidence" value="ECO:0007669"/>
    <property type="project" value="TreeGrafter"/>
</dbReference>
<feature type="transmembrane region" description="Helical" evidence="8">
    <location>
        <begin position="195"/>
        <end position="216"/>
    </location>
</feature>
<organism evidence="9 10">
    <name type="scientific">Pseudomicrostroma glucosiphilum</name>
    <dbReference type="NCBI Taxonomy" id="1684307"/>
    <lineage>
        <taxon>Eukaryota</taxon>
        <taxon>Fungi</taxon>
        <taxon>Dikarya</taxon>
        <taxon>Basidiomycota</taxon>
        <taxon>Ustilaginomycotina</taxon>
        <taxon>Exobasidiomycetes</taxon>
        <taxon>Microstromatales</taxon>
        <taxon>Microstromatales incertae sedis</taxon>
        <taxon>Pseudomicrostroma</taxon>
    </lineage>
</organism>
<evidence type="ECO:0000256" key="6">
    <source>
        <dbReference type="ARBA" id="ARBA00049660"/>
    </source>
</evidence>
<dbReference type="Gene3D" id="1.20.1080.10">
    <property type="entry name" value="Glycerol uptake facilitator protein"/>
    <property type="match status" value="1"/>
</dbReference>
<evidence type="ECO:0000256" key="7">
    <source>
        <dbReference type="SAM" id="MobiDB-lite"/>
    </source>
</evidence>
<evidence type="ECO:0000256" key="3">
    <source>
        <dbReference type="ARBA" id="ARBA00022692"/>
    </source>
</evidence>
<evidence type="ECO:0000256" key="8">
    <source>
        <dbReference type="SAM" id="Phobius"/>
    </source>
</evidence>
<evidence type="ECO:0000256" key="4">
    <source>
        <dbReference type="ARBA" id="ARBA00022989"/>
    </source>
</evidence>
<sequence>MSSQMFTLEEATWAWINTGPIKHKAPIGKRFLKGFMAGLFLSMGGMLVNILSADPWLSTNAPGLLKIIQGACFPVGLVMIVLLQADLVTGAMAIMILSTLKRKVPFWAFAVDWTIVFIGNLSGALFYAGLLVYYTEIYTEAMVTGSAATATSKAGPAINFRENFLRGIGCNVLVCIAVFQASLAKDVISKIVASWFPIFVFVSAGFEHVVASMFLIPEGLMQGSPVSVGRYIWNAMIPAFLGNILGAALLVLPLLYLYGDDEHDPLQVSGETLPTTNGIQSTGYTKDAESADGSRPSN</sequence>
<dbReference type="PANTHER" id="PTHR30520">
    <property type="entry name" value="FORMATE TRANSPORTER-RELATED"/>
    <property type="match status" value="1"/>
</dbReference>
<name>A0A316U4R2_9BASI</name>
<proteinExistence type="inferred from homology"/>
<dbReference type="EMBL" id="KZ819332">
    <property type="protein sequence ID" value="PWN19323.1"/>
    <property type="molecule type" value="Genomic_DNA"/>
</dbReference>
<feature type="transmembrane region" description="Helical" evidence="8">
    <location>
        <begin position="109"/>
        <end position="134"/>
    </location>
</feature>
<comment type="subcellular location">
    <subcellularLocation>
        <location evidence="1">Membrane</location>
        <topology evidence="1">Multi-pass membrane protein</topology>
    </subcellularLocation>
</comment>
<comment type="similarity">
    <text evidence="6">Belongs to the FNT transporter (TC 1.A.16) family.</text>
</comment>
<dbReference type="InterPro" id="IPR000292">
    <property type="entry name" value="For/NO2_transpt"/>
</dbReference>
<feature type="transmembrane region" description="Helical" evidence="8">
    <location>
        <begin position="31"/>
        <end position="53"/>
    </location>
</feature>
<evidence type="ECO:0000313" key="10">
    <source>
        <dbReference type="Proteomes" id="UP000245942"/>
    </source>
</evidence>
<dbReference type="InterPro" id="IPR023271">
    <property type="entry name" value="Aquaporin-like"/>
</dbReference>